<sequence>MENQAGAFLGKNLANVQLDVSIAAYTKVPKSWRDENFTTAFNKFYYIMEGEGYVKVNNETFYPKAGELYLLPSGSVQSYGTINDNTFGKYWCHFTAKIGGFHLFQLMKTPVFIRPDEFGLEEKFQQLITNMHSDRLSSTFRVHAILLEIIAVFIENSQTIHFKMNASPSFDKMDAILTYIEEHLDGNLSVEALAQIANFHPNYFISVFKKFTCSSPIQYINRRKIEKAKELLAVSEQTVSSISDSVGMELSYFSRVFKELTGLSPTSYRDLSLKSRNNPK</sequence>
<gene>
    <name evidence="5" type="ORF">AM1BK_41760</name>
</gene>
<feature type="domain" description="HTH araC/xylS-type" evidence="4">
    <location>
        <begin position="174"/>
        <end position="271"/>
    </location>
</feature>
<dbReference type="PANTHER" id="PTHR43280:SF28">
    <property type="entry name" value="HTH-TYPE TRANSCRIPTIONAL ACTIVATOR RHAS"/>
    <property type="match status" value="1"/>
</dbReference>
<dbReference type="InterPro" id="IPR037923">
    <property type="entry name" value="HTH-like"/>
</dbReference>
<dbReference type="InterPro" id="IPR003313">
    <property type="entry name" value="AraC-bd"/>
</dbReference>
<dbReference type="PROSITE" id="PS01124">
    <property type="entry name" value="HTH_ARAC_FAMILY_2"/>
    <property type="match status" value="1"/>
</dbReference>
<keyword evidence="2" id="KW-0238">DNA-binding</keyword>
<dbReference type="Gene3D" id="2.60.120.280">
    <property type="entry name" value="Regulatory protein AraC"/>
    <property type="match status" value="1"/>
</dbReference>
<name>A0ABQ3N917_9BACI</name>
<dbReference type="Proteomes" id="UP000637074">
    <property type="component" value="Unassembled WGS sequence"/>
</dbReference>
<evidence type="ECO:0000256" key="1">
    <source>
        <dbReference type="ARBA" id="ARBA00023015"/>
    </source>
</evidence>
<keyword evidence="3" id="KW-0804">Transcription</keyword>
<protein>
    <submittedName>
        <fullName evidence="5">AraC family transcriptional regulator</fullName>
    </submittedName>
</protein>
<dbReference type="Pfam" id="PF12833">
    <property type="entry name" value="HTH_18"/>
    <property type="match status" value="1"/>
</dbReference>
<dbReference type="InterPro" id="IPR009057">
    <property type="entry name" value="Homeodomain-like_sf"/>
</dbReference>
<evidence type="ECO:0000256" key="3">
    <source>
        <dbReference type="ARBA" id="ARBA00023163"/>
    </source>
</evidence>
<evidence type="ECO:0000313" key="5">
    <source>
        <dbReference type="EMBL" id="GHI00634.1"/>
    </source>
</evidence>
<dbReference type="InterPro" id="IPR018060">
    <property type="entry name" value="HTH_AraC"/>
</dbReference>
<dbReference type="SMART" id="SM00342">
    <property type="entry name" value="HTH_ARAC"/>
    <property type="match status" value="1"/>
</dbReference>
<dbReference type="PROSITE" id="PS00041">
    <property type="entry name" value="HTH_ARAC_FAMILY_1"/>
    <property type="match status" value="1"/>
</dbReference>
<dbReference type="RefSeq" id="WP_191276199.1">
    <property type="nucleotide sequence ID" value="NZ_BNDS01000025.1"/>
</dbReference>
<dbReference type="EMBL" id="BNDS01000025">
    <property type="protein sequence ID" value="GHI00634.1"/>
    <property type="molecule type" value="Genomic_DNA"/>
</dbReference>
<proteinExistence type="predicted"/>
<evidence type="ECO:0000313" key="6">
    <source>
        <dbReference type="Proteomes" id="UP000637074"/>
    </source>
</evidence>
<dbReference type="InterPro" id="IPR018062">
    <property type="entry name" value="HTH_AraC-typ_CS"/>
</dbReference>
<evidence type="ECO:0000259" key="4">
    <source>
        <dbReference type="PROSITE" id="PS01124"/>
    </source>
</evidence>
<reference evidence="5 6" key="1">
    <citation type="journal article" date="2022" name="Int. J. Syst. Evol. Microbiol.">
        <title>Neobacillus kokaensis sp. nov., isolated from soil.</title>
        <authorList>
            <person name="Yuki K."/>
            <person name="Matsubara H."/>
            <person name="Yamaguchi S."/>
        </authorList>
    </citation>
    <scope>NUCLEOTIDE SEQUENCE [LARGE SCALE GENOMIC DNA]</scope>
    <source>
        <strain evidence="5 6">LOB 377</strain>
    </source>
</reference>
<keyword evidence="1" id="KW-0805">Transcription regulation</keyword>
<dbReference type="Pfam" id="PF02311">
    <property type="entry name" value="AraC_binding"/>
    <property type="match status" value="1"/>
</dbReference>
<dbReference type="Gene3D" id="1.10.10.60">
    <property type="entry name" value="Homeodomain-like"/>
    <property type="match status" value="2"/>
</dbReference>
<accession>A0ABQ3N917</accession>
<dbReference type="SUPFAM" id="SSF51215">
    <property type="entry name" value="Regulatory protein AraC"/>
    <property type="match status" value="1"/>
</dbReference>
<organism evidence="5 6">
    <name type="scientific">Neobacillus kokaensis</name>
    <dbReference type="NCBI Taxonomy" id="2759023"/>
    <lineage>
        <taxon>Bacteria</taxon>
        <taxon>Bacillati</taxon>
        <taxon>Bacillota</taxon>
        <taxon>Bacilli</taxon>
        <taxon>Bacillales</taxon>
        <taxon>Bacillaceae</taxon>
        <taxon>Neobacillus</taxon>
    </lineage>
</organism>
<evidence type="ECO:0000256" key="2">
    <source>
        <dbReference type="ARBA" id="ARBA00023125"/>
    </source>
</evidence>
<comment type="caution">
    <text evidence="5">The sequence shown here is derived from an EMBL/GenBank/DDBJ whole genome shotgun (WGS) entry which is preliminary data.</text>
</comment>
<dbReference type="SUPFAM" id="SSF46689">
    <property type="entry name" value="Homeodomain-like"/>
    <property type="match status" value="2"/>
</dbReference>
<dbReference type="PANTHER" id="PTHR43280">
    <property type="entry name" value="ARAC-FAMILY TRANSCRIPTIONAL REGULATOR"/>
    <property type="match status" value="1"/>
</dbReference>
<keyword evidence="6" id="KW-1185">Reference proteome</keyword>